<proteinExistence type="predicted"/>
<dbReference type="EMBL" id="JANYMP010000022">
    <property type="protein sequence ID" value="MCS7482189.1"/>
    <property type="molecule type" value="Genomic_DNA"/>
</dbReference>
<keyword evidence="4" id="KW-1185">Reference proteome</keyword>
<dbReference type="InterPro" id="IPR026004">
    <property type="entry name" value="Septum_form"/>
</dbReference>
<sequence length="344" mass="35288">MIGASVGGFLLLGLSAFTSWPVSGSGLVGGDTAKPTVNPAYESEAADCLNWAKPDLSDVKKVDCGNQHLFEVTGKVDISAEYAKEAKYPAATDWAKISLDHCTKPSLDYLAGKFDPFGKYTVGPLNPGEQEWNAGFRTLRCGLQVVGPAGGLLPSFGTAKKQDQSDVYDPGVCLGLNGKSVGDPVDCAQPHTFEIVGVVDLAATIGADFPAPEKQDEVLPATCDAMAADYSGGADLKSKGLVVTWDNRLPESWAAGSHKVNCKIGAVPADASGLTAFAGSVRNPNAPPLTTSNPPQTTAVSQAEATGAPLHSEVPSGSNAPSSSQNPSGSATSTTSVTTTSKTS</sequence>
<evidence type="ECO:0000313" key="3">
    <source>
        <dbReference type="EMBL" id="MCS7482189.1"/>
    </source>
</evidence>
<organism evidence="3 4">
    <name type="scientific">Umezawaea endophytica</name>
    <dbReference type="NCBI Taxonomy" id="1654476"/>
    <lineage>
        <taxon>Bacteria</taxon>
        <taxon>Bacillati</taxon>
        <taxon>Actinomycetota</taxon>
        <taxon>Actinomycetes</taxon>
        <taxon>Pseudonocardiales</taxon>
        <taxon>Pseudonocardiaceae</taxon>
        <taxon>Umezawaea</taxon>
    </lineage>
</organism>
<feature type="domain" description="Septum formation-related" evidence="2">
    <location>
        <begin position="46"/>
        <end position="262"/>
    </location>
</feature>
<name>A0A9X3A3W7_9PSEU</name>
<feature type="compositionally biased region" description="Polar residues" evidence="1">
    <location>
        <begin position="288"/>
        <end position="304"/>
    </location>
</feature>
<comment type="caution">
    <text evidence="3">The sequence shown here is derived from an EMBL/GenBank/DDBJ whole genome shotgun (WGS) entry which is preliminary data.</text>
</comment>
<evidence type="ECO:0000259" key="2">
    <source>
        <dbReference type="Pfam" id="PF13845"/>
    </source>
</evidence>
<dbReference type="Pfam" id="PF13845">
    <property type="entry name" value="Septum_form"/>
    <property type="match status" value="1"/>
</dbReference>
<feature type="compositionally biased region" description="Polar residues" evidence="1">
    <location>
        <begin position="315"/>
        <end position="327"/>
    </location>
</feature>
<dbReference type="AlphaFoldDB" id="A0A9X3A3W7"/>
<evidence type="ECO:0000256" key="1">
    <source>
        <dbReference type="SAM" id="MobiDB-lite"/>
    </source>
</evidence>
<feature type="compositionally biased region" description="Low complexity" evidence="1">
    <location>
        <begin position="328"/>
        <end position="344"/>
    </location>
</feature>
<reference evidence="3" key="1">
    <citation type="submission" date="2022-08" db="EMBL/GenBank/DDBJ databases">
        <authorList>
            <person name="Tistechok S."/>
            <person name="Samborskyy M."/>
            <person name="Roman I."/>
        </authorList>
    </citation>
    <scope>NUCLEOTIDE SEQUENCE</scope>
    <source>
        <strain evidence="3">DSM 103496</strain>
    </source>
</reference>
<evidence type="ECO:0000313" key="4">
    <source>
        <dbReference type="Proteomes" id="UP001141259"/>
    </source>
</evidence>
<dbReference type="RefSeq" id="WP_259627665.1">
    <property type="nucleotide sequence ID" value="NZ_JANYMP010000022.1"/>
</dbReference>
<feature type="region of interest" description="Disordered" evidence="1">
    <location>
        <begin position="282"/>
        <end position="344"/>
    </location>
</feature>
<dbReference type="Proteomes" id="UP001141259">
    <property type="component" value="Unassembled WGS sequence"/>
</dbReference>
<protein>
    <submittedName>
        <fullName evidence="3">Septum formation family protein</fullName>
    </submittedName>
</protein>
<accession>A0A9X3A3W7</accession>
<gene>
    <name evidence="3" type="ORF">NZH93_35530</name>
</gene>